<dbReference type="SUPFAM" id="SSF55826">
    <property type="entry name" value="YbaK/ProRS associated domain"/>
    <property type="match status" value="1"/>
</dbReference>
<dbReference type="InterPro" id="IPR036754">
    <property type="entry name" value="YbaK/aa-tRNA-synt-asso_dom_sf"/>
</dbReference>
<proteinExistence type="predicted"/>
<protein>
    <submittedName>
        <fullName evidence="3">NYN domain-containing protein</fullName>
    </submittedName>
</protein>
<dbReference type="PANTHER" id="PTHR30411:SF1">
    <property type="entry name" value="CYTOPLASMIC PROTEIN"/>
    <property type="match status" value="1"/>
</dbReference>
<feature type="compositionally biased region" description="Basic and acidic residues" evidence="1">
    <location>
        <begin position="179"/>
        <end position="190"/>
    </location>
</feature>
<dbReference type="Proteomes" id="UP000727993">
    <property type="component" value="Unassembled WGS sequence"/>
</dbReference>
<feature type="region of interest" description="Disordered" evidence="1">
    <location>
        <begin position="166"/>
        <end position="190"/>
    </location>
</feature>
<evidence type="ECO:0000259" key="2">
    <source>
        <dbReference type="Pfam" id="PF04073"/>
    </source>
</evidence>
<dbReference type="EMBL" id="JADJZA010000001">
    <property type="protein sequence ID" value="MBK9295389.1"/>
    <property type="molecule type" value="Genomic_DNA"/>
</dbReference>
<organism evidence="3 4">
    <name type="scientific">Candidatus Neomicrothrix subdominans</name>
    <dbReference type="NCBI Taxonomy" id="2954438"/>
    <lineage>
        <taxon>Bacteria</taxon>
        <taxon>Bacillati</taxon>
        <taxon>Actinomycetota</taxon>
        <taxon>Acidimicrobiia</taxon>
        <taxon>Acidimicrobiales</taxon>
        <taxon>Microthrixaceae</taxon>
        <taxon>Candidatus Neomicrothrix</taxon>
    </lineage>
</organism>
<dbReference type="InterPro" id="IPR007214">
    <property type="entry name" value="YbaK/aa-tRNA-synth-assoc-dom"/>
</dbReference>
<dbReference type="GO" id="GO:0002161">
    <property type="term" value="F:aminoacyl-tRNA deacylase activity"/>
    <property type="evidence" value="ECO:0007669"/>
    <property type="project" value="InterPro"/>
</dbReference>
<dbReference type="Pfam" id="PF04073">
    <property type="entry name" value="tRNA_edit"/>
    <property type="match status" value="1"/>
</dbReference>
<accession>A0A936N962</accession>
<comment type="caution">
    <text evidence="3">The sequence shown here is derived from an EMBL/GenBank/DDBJ whole genome shotgun (WGS) entry which is preliminary data.</text>
</comment>
<sequence length="324" mass="33075">MSNETSTNAGVAPTASTSGSVARVVEALDAAGIDAEVRHFDESTRTAADAAAALGVLQAQIAKTLVFLADGAPIIVVMGGDDRVDTEALGAALDGATIGRADADSVRSGTGFAIGGVSPAGLPRGLTVLVDRSLSEVGELWAAAGTPKSVYRTSYGELLSVTGGREGLGGPTVNTGRKRGVEHPGVEHPVAEGQSTPLWVIDGNNVMGSAADGWWNDPSAAAARLAERVGRWARSIDAALALVFDGSPDDAISAAAGGNLEVLYARRKGRDAADDRIVEEVEARYGDHPETTVVTSDRGLIGRLPPGVLVTGAGRFLRSLPESS</sequence>
<reference evidence="3 4" key="1">
    <citation type="submission" date="2020-10" db="EMBL/GenBank/DDBJ databases">
        <title>Connecting structure to function with the recovery of over 1000 high-quality activated sludge metagenome-assembled genomes encoding full-length rRNA genes using long-read sequencing.</title>
        <authorList>
            <person name="Singleton C.M."/>
            <person name="Petriglieri F."/>
            <person name="Kristensen J.M."/>
            <person name="Kirkegaard R.H."/>
            <person name="Michaelsen T.Y."/>
            <person name="Andersen M.H."/>
            <person name="Karst S.M."/>
            <person name="Dueholm M.S."/>
            <person name="Nielsen P.H."/>
            <person name="Albertsen M."/>
        </authorList>
    </citation>
    <scope>NUCLEOTIDE SEQUENCE [LARGE SCALE GENOMIC DNA]</scope>
    <source>
        <strain evidence="3">Lyne_18-Q3-R50-59_MAXAC.006</strain>
    </source>
</reference>
<evidence type="ECO:0000313" key="4">
    <source>
        <dbReference type="Proteomes" id="UP000727993"/>
    </source>
</evidence>
<evidence type="ECO:0000256" key="1">
    <source>
        <dbReference type="SAM" id="MobiDB-lite"/>
    </source>
</evidence>
<dbReference type="Gene3D" id="3.90.960.10">
    <property type="entry name" value="YbaK/aminoacyl-tRNA synthetase-associated domain"/>
    <property type="match status" value="1"/>
</dbReference>
<dbReference type="AlphaFoldDB" id="A0A936N962"/>
<feature type="domain" description="YbaK/aminoacyl-tRNA synthetase-associated" evidence="2">
    <location>
        <begin position="42"/>
        <end position="159"/>
    </location>
</feature>
<name>A0A936N962_9ACTN</name>
<gene>
    <name evidence="3" type="ORF">IPN02_00630</name>
</gene>
<dbReference type="CDD" id="cd04333">
    <property type="entry name" value="ProX_deacylase"/>
    <property type="match status" value="1"/>
</dbReference>
<dbReference type="PANTHER" id="PTHR30411">
    <property type="entry name" value="CYTOPLASMIC PROTEIN"/>
    <property type="match status" value="1"/>
</dbReference>
<evidence type="ECO:0000313" key="3">
    <source>
        <dbReference type="EMBL" id="MBK9295389.1"/>
    </source>
</evidence>